<dbReference type="InterPro" id="IPR001362">
    <property type="entry name" value="Glyco_hydro_32"/>
</dbReference>
<organism evidence="8 9">
    <name type="scientific">Microbacterium oryzae</name>
    <dbReference type="NCBI Taxonomy" id="743009"/>
    <lineage>
        <taxon>Bacteria</taxon>
        <taxon>Bacillati</taxon>
        <taxon>Actinomycetota</taxon>
        <taxon>Actinomycetes</taxon>
        <taxon>Micrococcales</taxon>
        <taxon>Microbacteriaceae</taxon>
        <taxon>Microbacterium</taxon>
    </lineage>
</organism>
<evidence type="ECO:0000256" key="2">
    <source>
        <dbReference type="ARBA" id="ARBA00022801"/>
    </source>
</evidence>
<dbReference type="PANTHER" id="PTHR42800">
    <property type="entry name" value="EXOINULINASE INUD (AFU_ORTHOLOGUE AFUA_5G00480)"/>
    <property type="match status" value="1"/>
</dbReference>
<dbReference type="KEGG" id="moj:D7D94_12230"/>
<comment type="similarity">
    <text evidence="1 4">Belongs to the glycosyl hydrolase 32 family.</text>
</comment>
<dbReference type="InterPro" id="IPR006311">
    <property type="entry name" value="TAT_signal"/>
</dbReference>
<dbReference type="Gene3D" id="2.60.120.560">
    <property type="entry name" value="Exo-inulinase, domain 1"/>
    <property type="match status" value="1"/>
</dbReference>
<keyword evidence="2 4" id="KW-0378">Hydrolase</keyword>
<dbReference type="Pfam" id="PF08244">
    <property type="entry name" value="Glyco_hydro_32C"/>
    <property type="match status" value="1"/>
</dbReference>
<evidence type="ECO:0000313" key="8">
    <source>
        <dbReference type="EMBL" id="QGU28357.1"/>
    </source>
</evidence>
<sequence>MTDDASRGPRQSLSRRALFTGAGAAALGAAAVTVSDAPATAATARSNRSPNARQRQRPAYHFSVPDNWKNDPQRPIFIDGEYLYYYLYNEDYLTGGSGTSWRLATTRDHVKFVDRGVAIPKFSNDNGDCWSGSAVVDVANSAGFGEGAVVALVTQAPNGVQGQYLWYSVDGGRSFASAGDEPVLANPGRHDFRDPKVVWDDERARWFLANAEGDRLGFYASPDLRSWTRVGEFRRDDLGLLECPDLFRMQAEDGSRHWILGTSANGKGRGLPATYAYWLGDFDGATFSTAHDEPRWLDWGYDFYGAVTYPDHDESGAENPRLRRAIGWANFWDYPHNTPSLATDGYNGDDMIVRELRLVATADGYALASAPPSALARYATKVHDLGDVSVAGTKDLDVQSGSFDLTCELVWDPTDPPGNVGIEVLRAPGGGRHVAVGTYLDGRFAYVNRRPTINPTGGESQTPVDPSTGRLVMRVLADRTSVELFIGDGTVVHSHRVFPLEVDDRIRLYASDGGAVFRGLTIRELAVR</sequence>
<name>A0A6I6E6F6_9MICO</name>
<gene>
    <name evidence="8" type="ORF">D7D94_12230</name>
</gene>
<dbReference type="SMART" id="SM00640">
    <property type="entry name" value="Glyco_32"/>
    <property type="match status" value="1"/>
</dbReference>
<feature type="compositionally biased region" description="Polar residues" evidence="5">
    <location>
        <begin position="43"/>
        <end position="53"/>
    </location>
</feature>
<dbReference type="InterPro" id="IPR013189">
    <property type="entry name" value="Glyco_hydro_32_C"/>
</dbReference>
<dbReference type="GO" id="GO:0005987">
    <property type="term" value="P:sucrose catabolic process"/>
    <property type="evidence" value="ECO:0007669"/>
    <property type="project" value="TreeGrafter"/>
</dbReference>
<dbReference type="Proteomes" id="UP000422989">
    <property type="component" value="Chromosome"/>
</dbReference>
<keyword evidence="9" id="KW-1185">Reference proteome</keyword>
<evidence type="ECO:0000259" key="6">
    <source>
        <dbReference type="Pfam" id="PF00251"/>
    </source>
</evidence>
<dbReference type="EMBL" id="CP032550">
    <property type="protein sequence ID" value="QGU28357.1"/>
    <property type="molecule type" value="Genomic_DNA"/>
</dbReference>
<feature type="region of interest" description="Disordered" evidence="5">
    <location>
        <begin position="41"/>
        <end position="63"/>
    </location>
</feature>
<dbReference type="PANTHER" id="PTHR42800:SF1">
    <property type="entry name" value="EXOINULINASE INUD (AFU_ORTHOLOGUE AFUA_5G00480)"/>
    <property type="match status" value="1"/>
</dbReference>
<dbReference type="RefSeq" id="WP_156242894.1">
    <property type="nucleotide sequence ID" value="NZ_BAAAZL010000004.1"/>
</dbReference>
<dbReference type="Pfam" id="PF00251">
    <property type="entry name" value="Glyco_hydro_32N"/>
    <property type="match status" value="1"/>
</dbReference>
<dbReference type="CDD" id="cd18622">
    <property type="entry name" value="GH32_Inu-like"/>
    <property type="match status" value="1"/>
</dbReference>
<evidence type="ECO:0000256" key="4">
    <source>
        <dbReference type="RuleBase" id="RU362110"/>
    </source>
</evidence>
<dbReference type="SUPFAM" id="SSF75005">
    <property type="entry name" value="Arabinanase/levansucrase/invertase"/>
    <property type="match status" value="1"/>
</dbReference>
<evidence type="ECO:0000259" key="7">
    <source>
        <dbReference type="Pfam" id="PF08244"/>
    </source>
</evidence>
<evidence type="ECO:0000256" key="3">
    <source>
        <dbReference type="ARBA" id="ARBA00023295"/>
    </source>
</evidence>
<evidence type="ECO:0000256" key="5">
    <source>
        <dbReference type="SAM" id="MobiDB-lite"/>
    </source>
</evidence>
<dbReference type="InterPro" id="IPR023296">
    <property type="entry name" value="Glyco_hydro_beta-prop_sf"/>
</dbReference>
<evidence type="ECO:0000256" key="1">
    <source>
        <dbReference type="ARBA" id="ARBA00009902"/>
    </source>
</evidence>
<dbReference type="InterPro" id="IPR013320">
    <property type="entry name" value="ConA-like_dom_sf"/>
</dbReference>
<dbReference type="InterPro" id="IPR013148">
    <property type="entry name" value="Glyco_hydro_32_N"/>
</dbReference>
<evidence type="ECO:0000313" key="9">
    <source>
        <dbReference type="Proteomes" id="UP000422989"/>
    </source>
</evidence>
<accession>A0A6I6E6F6</accession>
<dbReference type="OrthoDB" id="9776657at2"/>
<reference evidence="8 9" key="1">
    <citation type="submission" date="2018-09" db="EMBL/GenBank/DDBJ databases">
        <title>Whole genome sequencing of Microbacterium oryzae strain MB-10T.</title>
        <authorList>
            <person name="Das S.K."/>
        </authorList>
    </citation>
    <scope>NUCLEOTIDE SEQUENCE [LARGE SCALE GENOMIC DNA]</scope>
    <source>
        <strain evidence="8 9">MB-10</strain>
    </source>
</reference>
<dbReference type="SUPFAM" id="SSF49899">
    <property type="entry name" value="Concanavalin A-like lectins/glucanases"/>
    <property type="match status" value="1"/>
</dbReference>
<feature type="domain" description="Glycosyl hydrolase family 32 C-terminal" evidence="7">
    <location>
        <begin position="387"/>
        <end position="523"/>
    </location>
</feature>
<proteinExistence type="inferred from homology"/>
<dbReference type="PROSITE" id="PS51318">
    <property type="entry name" value="TAT"/>
    <property type="match status" value="1"/>
</dbReference>
<dbReference type="AlphaFoldDB" id="A0A6I6E6F6"/>
<dbReference type="GO" id="GO:0005737">
    <property type="term" value="C:cytoplasm"/>
    <property type="evidence" value="ECO:0007669"/>
    <property type="project" value="TreeGrafter"/>
</dbReference>
<protein>
    <submittedName>
        <fullName evidence="8">Glycoside hydrolase family 32 protein</fullName>
    </submittedName>
</protein>
<dbReference type="GO" id="GO:0004575">
    <property type="term" value="F:sucrose alpha-glucosidase activity"/>
    <property type="evidence" value="ECO:0007669"/>
    <property type="project" value="TreeGrafter"/>
</dbReference>
<keyword evidence="3 4" id="KW-0326">Glycosidase</keyword>
<feature type="domain" description="Glycosyl hydrolase family 32 N-terminal" evidence="6">
    <location>
        <begin position="61"/>
        <end position="367"/>
    </location>
</feature>
<dbReference type="Gene3D" id="2.115.10.20">
    <property type="entry name" value="Glycosyl hydrolase domain, family 43"/>
    <property type="match status" value="1"/>
</dbReference>